<organism evidence="2 3">
    <name type="scientific">Rubus argutus</name>
    <name type="common">Southern blackberry</name>
    <dbReference type="NCBI Taxonomy" id="59490"/>
    <lineage>
        <taxon>Eukaryota</taxon>
        <taxon>Viridiplantae</taxon>
        <taxon>Streptophyta</taxon>
        <taxon>Embryophyta</taxon>
        <taxon>Tracheophyta</taxon>
        <taxon>Spermatophyta</taxon>
        <taxon>Magnoliopsida</taxon>
        <taxon>eudicotyledons</taxon>
        <taxon>Gunneridae</taxon>
        <taxon>Pentapetalae</taxon>
        <taxon>rosids</taxon>
        <taxon>fabids</taxon>
        <taxon>Rosales</taxon>
        <taxon>Rosaceae</taxon>
        <taxon>Rosoideae</taxon>
        <taxon>Rosoideae incertae sedis</taxon>
        <taxon>Rubus</taxon>
    </lineage>
</organism>
<keyword evidence="3" id="KW-1185">Reference proteome</keyword>
<feature type="region of interest" description="Disordered" evidence="1">
    <location>
        <begin position="90"/>
        <end position="117"/>
    </location>
</feature>
<reference evidence="2 3" key="1">
    <citation type="journal article" date="2023" name="G3 (Bethesda)">
        <title>A chromosome-length genome assembly and annotation of blackberry (Rubus argutus, cv. 'Hillquist').</title>
        <authorList>
            <person name="Bruna T."/>
            <person name="Aryal R."/>
            <person name="Dudchenko O."/>
            <person name="Sargent D.J."/>
            <person name="Mead D."/>
            <person name="Buti M."/>
            <person name="Cavallini A."/>
            <person name="Hytonen T."/>
            <person name="Andres J."/>
            <person name="Pham M."/>
            <person name="Weisz D."/>
            <person name="Mascagni F."/>
            <person name="Usai G."/>
            <person name="Natali L."/>
            <person name="Bassil N."/>
            <person name="Fernandez G.E."/>
            <person name="Lomsadze A."/>
            <person name="Armour M."/>
            <person name="Olukolu B."/>
            <person name="Poorten T."/>
            <person name="Britton C."/>
            <person name="Davik J."/>
            <person name="Ashrafi H."/>
            <person name="Aiden E.L."/>
            <person name="Borodovsky M."/>
            <person name="Worthington M."/>
        </authorList>
    </citation>
    <scope>NUCLEOTIDE SEQUENCE [LARGE SCALE GENOMIC DNA]</scope>
    <source>
        <strain evidence="2">PI 553951</strain>
    </source>
</reference>
<evidence type="ECO:0000313" key="3">
    <source>
        <dbReference type="Proteomes" id="UP001457282"/>
    </source>
</evidence>
<sequence length="128" mass="14521">MQFLISLFNSPAIQSIQQFQITDSSPASPDRPCVFRIANSFNSIHHYKHNNKPAISQAQFTHRKKHSAELPPLYPAISAAQRHLLYYLPPPRETNVAPPKPSPARNCSRHPSPSPCSTRLDSIFHWKL</sequence>
<proteinExistence type="predicted"/>
<comment type="caution">
    <text evidence="2">The sequence shown here is derived from an EMBL/GenBank/DDBJ whole genome shotgun (WGS) entry which is preliminary data.</text>
</comment>
<name>A0AAW1XM95_RUBAR</name>
<feature type="compositionally biased region" description="Pro residues" evidence="1">
    <location>
        <begin position="90"/>
        <end position="102"/>
    </location>
</feature>
<evidence type="ECO:0000256" key="1">
    <source>
        <dbReference type="SAM" id="MobiDB-lite"/>
    </source>
</evidence>
<dbReference type="AlphaFoldDB" id="A0AAW1XM95"/>
<gene>
    <name evidence="2" type="ORF">M0R45_014721</name>
</gene>
<evidence type="ECO:0000313" key="2">
    <source>
        <dbReference type="EMBL" id="KAK9937958.1"/>
    </source>
</evidence>
<dbReference type="Proteomes" id="UP001457282">
    <property type="component" value="Unassembled WGS sequence"/>
</dbReference>
<dbReference type="EMBL" id="JBEDUW010000003">
    <property type="protein sequence ID" value="KAK9937958.1"/>
    <property type="molecule type" value="Genomic_DNA"/>
</dbReference>
<accession>A0AAW1XM95</accession>
<protein>
    <submittedName>
        <fullName evidence="2">Uncharacterized protein</fullName>
    </submittedName>
</protein>